<keyword evidence="2" id="KW-1185">Reference proteome</keyword>
<dbReference type="EMBL" id="FWZT01000011">
    <property type="protein sequence ID" value="SMF38000.1"/>
    <property type="molecule type" value="Genomic_DNA"/>
</dbReference>
<proteinExistence type="predicted"/>
<reference evidence="2" key="1">
    <citation type="submission" date="2017-04" db="EMBL/GenBank/DDBJ databases">
        <authorList>
            <person name="Varghese N."/>
            <person name="Submissions S."/>
        </authorList>
    </citation>
    <scope>NUCLEOTIDE SEQUENCE [LARGE SCALE GENOMIC DNA]</scope>
    <source>
        <strain evidence="2">RKEM611</strain>
    </source>
</reference>
<evidence type="ECO:0000313" key="1">
    <source>
        <dbReference type="EMBL" id="SMF38000.1"/>
    </source>
</evidence>
<dbReference type="OrthoDB" id="9782970at2"/>
<organism evidence="1 2">
    <name type="scientific">Pseudobacteriovorax antillogorgiicola</name>
    <dbReference type="NCBI Taxonomy" id="1513793"/>
    <lineage>
        <taxon>Bacteria</taxon>
        <taxon>Pseudomonadati</taxon>
        <taxon>Bdellovibrionota</taxon>
        <taxon>Oligoflexia</taxon>
        <taxon>Oligoflexales</taxon>
        <taxon>Pseudobacteriovoracaceae</taxon>
        <taxon>Pseudobacteriovorax</taxon>
    </lineage>
</organism>
<evidence type="ECO:0000313" key="2">
    <source>
        <dbReference type="Proteomes" id="UP000192907"/>
    </source>
</evidence>
<dbReference type="STRING" id="1513793.SAMN06296036_111120"/>
<gene>
    <name evidence="1" type="ORF">SAMN06296036_111120</name>
</gene>
<dbReference type="AlphaFoldDB" id="A0A1Y6C0G0"/>
<accession>A0A1Y6C0G0</accession>
<dbReference type="Gene3D" id="2.60.120.620">
    <property type="entry name" value="q2cbj1_9rhob like domain"/>
    <property type="match status" value="1"/>
</dbReference>
<dbReference type="RefSeq" id="WP_132320055.1">
    <property type="nucleotide sequence ID" value="NZ_SLZT01000011.1"/>
</dbReference>
<dbReference type="Proteomes" id="UP000192907">
    <property type="component" value="Unassembled WGS sequence"/>
</dbReference>
<sequence>MASLESSIKEMIKTRFTARNFCTSFESSADCLEVTVQGFGTISTPLQPKMIRELIKIAQPSQFGFKDKTLYDQNIRKSYEIEKSCISLGREFEEQIESSLERIKKDLLIPSDGDLRAELHNLLIYEKSCFFDFHQDSEKEDGMIATLSIILPTTYRGGELVIDYQGHTESLGSCNYSKYGREPSLQYVAFYADCQHKINKLSYGYRLALTFNLILEHGKEQKSERVSGGLAKSLDSYFSAQHAVPSNYRKTPKWFVFLLNHQYTPRSLAWENLKGADRTVAKEFKQAAKELDLEIFLTLAESHETWSAYESRSPRYYDYVDDLEEDSEEGVEIDDLVNSETSLSGWIDQCGKKLDYGEKYIRDEFIFSTLDNSSLVPEKSEYEGFMGNYGNTIDRWYNRSAIVLWEKNHSIIAKMSIDLNCGLSEYCRLLKHDFEKSSHLFPSVLAYLGSDYGLQDVEEPILLDFLLAIKKYEFFAALCKHLSLRQILNLGVEGIEELIIQYGDSKIATSLSNLKIDDRSRLIPSVLSTMIKSMWIKAPEFSDFVLNKWIGEFESNISNSGYRFYSKESRLQFTKEIQLNLKSLAEVLTFIERKQFAVGLLDQMVKEIHVFQSIYLFELLSSSDLCDFFEDFEQYRQIKSLAEAEIKTFLKDDLGPSNWKIDDMLPCDCELCTELNKFLRSPITQKKVWPLNKYNRGHIHQTIDSLDLPLTHETERVGRPYRLILRKTPAMFSLRKEKEKKYQDLLKRMS</sequence>
<evidence type="ECO:0008006" key="3">
    <source>
        <dbReference type="Google" id="ProtNLM"/>
    </source>
</evidence>
<dbReference type="PANTHER" id="PTHR33099:SF7">
    <property type="entry name" value="MYND-TYPE DOMAIN-CONTAINING PROTEIN"/>
    <property type="match status" value="1"/>
</dbReference>
<dbReference type="PANTHER" id="PTHR33099">
    <property type="entry name" value="FE2OG DIOXYGENASE DOMAIN-CONTAINING PROTEIN"/>
    <property type="match status" value="1"/>
</dbReference>
<protein>
    <recommendedName>
        <fullName evidence="3">Prolyl 4-hydroxylase alpha subunit Fe(2+) 2OG dioxygenase domain-containing protein</fullName>
    </recommendedName>
</protein>
<name>A0A1Y6C0G0_9BACT</name>